<dbReference type="InterPro" id="IPR011009">
    <property type="entry name" value="Kinase-like_dom_sf"/>
</dbReference>
<dbReference type="SUPFAM" id="SSF56112">
    <property type="entry name" value="Protein kinase-like (PK-like)"/>
    <property type="match status" value="2"/>
</dbReference>
<protein>
    <submittedName>
        <fullName evidence="4">Uncharacterized protein</fullName>
    </submittedName>
</protein>
<feature type="compositionally biased region" description="Low complexity" evidence="1">
    <location>
        <begin position="33"/>
        <end position="55"/>
    </location>
</feature>
<feature type="compositionally biased region" description="Basic residues" evidence="1">
    <location>
        <begin position="82"/>
        <end position="91"/>
    </location>
</feature>
<dbReference type="InterPro" id="IPR045478">
    <property type="entry name" value="Exportin-5_C"/>
</dbReference>
<dbReference type="GO" id="GO:0005049">
    <property type="term" value="F:nuclear export signal receptor activity"/>
    <property type="evidence" value="ECO:0007669"/>
    <property type="project" value="InterPro"/>
</dbReference>
<dbReference type="InterPro" id="IPR016024">
    <property type="entry name" value="ARM-type_fold"/>
</dbReference>
<dbReference type="GO" id="GO:0003723">
    <property type="term" value="F:RNA binding"/>
    <property type="evidence" value="ECO:0007669"/>
    <property type="project" value="TreeGrafter"/>
</dbReference>
<dbReference type="InterPro" id="IPR013598">
    <property type="entry name" value="Exportin-1/Importin-b-like"/>
</dbReference>
<sequence>MGCVLGRPGSSGSVSGSRDEVSTRIESNRHEVNNVSVTKTETTESTSVVVASASNGEEVRNHEAVVDQKEENGFVVTEAKERKSKGERKRSKPDPRRSNPPKNLLGEQVAAGWPSWLSEICGEALSGWLPRKADSFEKIEKIGSGTYSNVYKAKDLLTGNIVALKKVEQLHRIYKLCGSPSEEYWKKIRLPSTHKHAHHKPLPQYKRRIREVYKDFSPEALSLLDTLLAVDPAERQTATDALMSDFFTTEPLACQPSDLPKYPPTKEIDAKRRDEEYRRQREARKAQGESGRRMRPRERAPRAMPAPEANAENQANIDRMRLITHANAKSKSEKFPPPHQDGSLGFQVGSSRRLDPSEIPYSTNSFTSSYSKEPYQTCFVSQVMEDSSSTASNVARAILAIVDYSSTSDTRKSAVEFLDSIKSGDVRVLANTSFHLVKKEWSSEIRLHAFKMLQHLVRLRWDELSPPERRDLVNVSVELMSEIANACENWPLKSQSAALVAEIVRREGPDVWQEIFTILTSLSAQGPLQAELVLMTLRWLPEDITIYNDDLEGDRRRLLLRGLTQSLPEILPLLYNLLERHFGAAMSEAGRQQYDLAKQHADVVIACLNAIIAYTEWAPVPDLARYGVLSGCSFLLSSPDFRLHACEVFKLVCSRKRPSDTSTAEFDSAISNLFQILTNASREFLCRSSSSSSVIDENDYDFAVCLCESMASLGSTNLQCISPDGGVMAVYLQQMLGFFQHFKLGLHFEALLFWLSLMRDLLPKPKAAAYPSGGGSSTGGVDSSSQVDSEKKKTLSLINDDISSVILDVSFQRMLKKEKVPTGIALSLGPLELWSDEFEGKGDFGPYRSKLLELIKLTASHKPLISSTKISERVITLIKHLLASPAPLQDVAVMDSQQLALDCIVATLFDGSNEFAGGSSEVHYALRGIFEGLLQQLLSLKWNEPELMKVHVHYLDAMGPFLKYFPDAVGSVINKLFELLTSLPHVVKDPATSTSRAARLQICTSFIRIAKAAEKSVLPHMKGIADTMGYLAKEGTLLRGEHNILGEAFLVMASSAGAQQQQEVLAWLLEPLSQQWIQPEWQNNYLSDPMGLVRLCSNTSFMWSIFHTVTFFEKALKRSGYRKSNLNTTSATTPASHPMAHHLSWMLPPLLKLLRVLHSLWSPSVFQTLPPELRAAMTMTDAERCSLLGEANPKLSKGTSVYADGSFDGNKEGQVEASESDIRNWLKGIRDCGYNVLGLSTTIGETFFKCLDANYVAMALMENLQSMEFRHIRLFIHTFITYIVKSCPADMWESWLGVLLHPLFIHCQQALSSSWSGLLQEGRAKVPDLFGIQSGSDMKLEVMEEKLLRDLTREIATLFSTMASPGLNTGVPVLEHSGHVGRVDMSTLTDLHAFRSNSMVGFLLNHKSVALPALQICLEAFTWTDGEATTKVCYFCGVVVLLAKLTNNVELRGFVSKDMFSAVIRGLGMESNAINSPDLVNICREIFIYLSDRDPAPRQVLLSLPCLTPNDLHAFEEAAAKTTSPKEQKQLMRSLLLLGTGNNLKALAAQKNLNVITNVTARSRLPASAPETIGAGVLWEEELLQ</sequence>
<keyword evidence="5" id="KW-1185">Reference proteome</keyword>
<feature type="compositionally biased region" description="Basic and acidic residues" evidence="1">
    <location>
        <begin position="57"/>
        <end position="72"/>
    </location>
</feature>
<evidence type="ECO:0000313" key="4">
    <source>
        <dbReference type="EMBL" id="CAE5966175.1"/>
    </source>
</evidence>
<feature type="compositionally biased region" description="Basic and acidic residues" evidence="1">
    <location>
        <begin position="17"/>
        <end position="32"/>
    </location>
</feature>
<dbReference type="SUPFAM" id="SSF48371">
    <property type="entry name" value="ARM repeat"/>
    <property type="match status" value="1"/>
</dbReference>
<evidence type="ECO:0000256" key="1">
    <source>
        <dbReference type="SAM" id="MobiDB-lite"/>
    </source>
</evidence>
<dbReference type="FunFam" id="1.25.10.10:FF:000949">
    <property type="entry name" value="Protein HASTY 1"/>
    <property type="match status" value="1"/>
</dbReference>
<dbReference type="PANTHER" id="PTHR11223:SF3">
    <property type="entry name" value="EXPORTIN-5"/>
    <property type="match status" value="1"/>
</dbReference>
<dbReference type="EMBL" id="LR999453">
    <property type="protein sequence ID" value="CAE5966175.1"/>
    <property type="molecule type" value="Genomic_DNA"/>
</dbReference>
<dbReference type="GO" id="GO:0005737">
    <property type="term" value="C:cytoplasm"/>
    <property type="evidence" value="ECO:0007669"/>
    <property type="project" value="TreeGrafter"/>
</dbReference>
<feature type="domain" description="Exportin-1/Importin-beta-like" evidence="2">
    <location>
        <begin position="490"/>
        <end position="648"/>
    </location>
</feature>
<dbReference type="Pfam" id="PF19273">
    <property type="entry name" value="Exportin-5"/>
    <property type="match status" value="1"/>
</dbReference>
<proteinExistence type="predicted"/>
<feature type="compositionally biased region" description="Basic and acidic residues" evidence="1">
    <location>
        <begin position="264"/>
        <end position="301"/>
    </location>
</feature>
<evidence type="ECO:0000313" key="5">
    <source>
        <dbReference type="Proteomes" id="UP000682877"/>
    </source>
</evidence>
<reference evidence="4" key="1">
    <citation type="submission" date="2021-01" db="EMBL/GenBank/DDBJ databases">
        <authorList>
            <person name="Bezrukov I."/>
        </authorList>
    </citation>
    <scope>NUCLEOTIDE SEQUENCE</scope>
</reference>
<dbReference type="GO" id="GO:0005634">
    <property type="term" value="C:nucleus"/>
    <property type="evidence" value="ECO:0007669"/>
    <property type="project" value="TreeGrafter"/>
</dbReference>
<evidence type="ECO:0000259" key="2">
    <source>
        <dbReference type="Pfam" id="PF08389"/>
    </source>
</evidence>
<name>A0A8S1ZWY8_ARAAE</name>
<dbReference type="Gene3D" id="1.25.10.10">
    <property type="entry name" value="Leucine-rich Repeat Variant"/>
    <property type="match status" value="2"/>
</dbReference>
<feature type="region of interest" description="Disordered" evidence="1">
    <location>
        <begin position="253"/>
        <end position="349"/>
    </location>
</feature>
<organism evidence="4 5">
    <name type="scientific">Arabidopsis arenosa</name>
    <name type="common">Sand rock-cress</name>
    <name type="synonym">Cardaminopsis arenosa</name>
    <dbReference type="NCBI Taxonomy" id="38785"/>
    <lineage>
        <taxon>Eukaryota</taxon>
        <taxon>Viridiplantae</taxon>
        <taxon>Streptophyta</taxon>
        <taxon>Embryophyta</taxon>
        <taxon>Tracheophyta</taxon>
        <taxon>Spermatophyta</taxon>
        <taxon>Magnoliopsida</taxon>
        <taxon>eudicotyledons</taxon>
        <taxon>Gunneridae</taxon>
        <taxon>Pentapetalae</taxon>
        <taxon>rosids</taxon>
        <taxon>malvids</taxon>
        <taxon>Brassicales</taxon>
        <taxon>Brassicaceae</taxon>
        <taxon>Camelineae</taxon>
        <taxon>Arabidopsis</taxon>
    </lineage>
</organism>
<gene>
    <name evidence="4" type="ORF">AARE701A_LOCUS6370</name>
</gene>
<dbReference type="Gene3D" id="1.10.510.10">
    <property type="entry name" value="Transferase(Phosphotransferase) domain 1"/>
    <property type="match status" value="1"/>
</dbReference>
<dbReference type="GO" id="GO:0006405">
    <property type="term" value="P:RNA export from nucleus"/>
    <property type="evidence" value="ECO:0007669"/>
    <property type="project" value="TreeGrafter"/>
</dbReference>
<feature type="compositionally biased region" description="Low complexity" evidence="1">
    <location>
        <begin position="302"/>
        <end position="316"/>
    </location>
</feature>
<dbReference type="Proteomes" id="UP000682877">
    <property type="component" value="Chromosome 3"/>
</dbReference>
<feature type="region of interest" description="Disordered" evidence="1">
    <location>
        <begin position="1"/>
        <end position="105"/>
    </location>
</feature>
<dbReference type="GO" id="GO:0042565">
    <property type="term" value="C:RNA nuclear export complex"/>
    <property type="evidence" value="ECO:0007669"/>
    <property type="project" value="TreeGrafter"/>
</dbReference>
<dbReference type="GO" id="GO:0006611">
    <property type="term" value="P:protein export from nucleus"/>
    <property type="evidence" value="ECO:0007669"/>
    <property type="project" value="InterPro"/>
</dbReference>
<dbReference type="InterPro" id="IPR045065">
    <property type="entry name" value="XPO1/5"/>
</dbReference>
<feature type="domain" description="Exportin-5 C-terminal" evidence="3">
    <location>
        <begin position="697"/>
        <end position="1551"/>
    </location>
</feature>
<dbReference type="PANTHER" id="PTHR11223">
    <property type="entry name" value="EXPORTIN 1/5"/>
    <property type="match status" value="1"/>
</dbReference>
<accession>A0A8S1ZWY8</accession>
<evidence type="ECO:0000259" key="3">
    <source>
        <dbReference type="Pfam" id="PF19273"/>
    </source>
</evidence>
<dbReference type="Pfam" id="PF08389">
    <property type="entry name" value="Xpo1"/>
    <property type="match status" value="1"/>
</dbReference>
<dbReference type="InterPro" id="IPR011989">
    <property type="entry name" value="ARM-like"/>
</dbReference>
<dbReference type="Gene3D" id="3.30.200.20">
    <property type="entry name" value="Phosphorylase Kinase, domain 1"/>
    <property type="match status" value="1"/>
</dbReference>